<evidence type="ECO:0000259" key="10">
    <source>
        <dbReference type="Pfam" id="PF01180"/>
    </source>
</evidence>
<dbReference type="InParanoid" id="E6W796"/>
<comment type="cofactor">
    <cofactor evidence="9">
        <name>FMN</name>
        <dbReference type="ChEBI" id="CHEBI:58210"/>
    </cofactor>
    <text evidence="9">Binds 1 FMN per subunit.</text>
</comment>
<keyword evidence="7 9" id="KW-0665">Pyrimidine biosynthesis</keyword>
<dbReference type="FunCoup" id="E6W796">
    <property type="interactions" value="212"/>
</dbReference>
<feature type="binding site" evidence="9">
    <location>
        <position position="97"/>
    </location>
    <ligand>
        <name>FMN</name>
        <dbReference type="ChEBI" id="CHEBI:58210"/>
    </ligand>
</feature>
<keyword evidence="6 9" id="KW-0288">FMN</keyword>
<dbReference type="GO" id="GO:0004152">
    <property type="term" value="F:dihydroorotate dehydrogenase activity"/>
    <property type="evidence" value="ECO:0007669"/>
    <property type="project" value="UniProtKB-UniRule"/>
</dbReference>
<evidence type="ECO:0000256" key="2">
    <source>
        <dbReference type="ARBA" id="ARBA00004725"/>
    </source>
</evidence>
<dbReference type="InterPro" id="IPR013785">
    <property type="entry name" value="Aldolase_TIM"/>
</dbReference>
<dbReference type="InterPro" id="IPR049622">
    <property type="entry name" value="Dihydroorotate_DH_I"/>
</dbReference>
<dbReference type="GO" id="GO:0044205">
    <property type="term" value="P:'de novo' UMP biosynthetic process"/>
    <property type="evidence" value="ECO:0007669"/>
    <property type="project" value="UniProtKB-UniRule"/>
</dbReference>
<evidence type="ECO:0000256" key="9">
    <source>
        <dbReference type="HAMAP-Rule" id="MF_00224"/>
    </source>
</evidence>
<dbReference type="OrthoDB" id="9794954at2"/>
<feature type="binding site" evidence="9">
    <location>
        <begin position="189"/>
        <end position="190"/>
    </location>
    <ligand>
        <name>substrate</name>
    </ligand>
</feature>
<dbReference type="UniPathway" id="UPA00070"/>
<feature type="binding site" evidence="9">
    <location>
        <position position="188"/>
    </location>
    <ligand>
        <name>FMN</name>
        <dbReference type="ChEBI" id="CHEBI:58210"/>
    </ligand>
</feature>
<feature type="binding site" evidence="9">
    <location>
        <position position="124"/>
    </location>
    <ligand>
        <name>substrate</name>
    </ligand>
</feature>
<feature type="domain" description="Dihydroorotate dehydrogenase catalytic" evidence="10">
    <location>
        <begin position="5"/>
        <end position="281"/>
    </location>
</feature>
<feature type="binding site" evidence="9">
    <location>
        <position position="124"/>
    </location>
    <ligand>
        <name>FMN</name>
        <dbReference type="ChEBI" id="CHEBI:58210"/>
    </ligand>
</feature>
<feature type="binding site" evidence="9">
    <location>
        <position position="214"/>
    </location>
    <ligand>
        <name>FMN</name>
        <dbReference type="ChEBI" id="CHEBI:58210"/>
    </ligand>
</feature>
<evidence type="ECO:0000256" key="8">
    <source>
        <dbReference type="ARBA" id="ARBA00023002"/>
    </source>
</evidence>
<dbReference type="EC" id="1.3.-.-" evidence="9"/>
<dbReference type="InterPro" id="IPR001295">
    <property type="entry name" value="Dihydroorotate_DH_CS"/>
</dbReference>
<dbReference type="Pfam" id="PF01180">
    <property type="entry name" value="DHO_dh"/>
    <property type="match status" value="1"/>
</dbReference>
<dbReference type="EMBL" id="CP002432">
    <property type="protein sequence ID" value="ADU66263.1"/>
    <property type="molecule type" value="Genomic_DNA"/>
</dbReference>
<dbReference type="NCBIfam" id="NF005574">
    <property type="entry name" value="PRK07259.1"/>
    <property type="match status" value="1"/>
</dbReference>
<dbReference type="NCBIfam" id="TIGR01037">
    <property type="entry name" value="pyrD_sub1_fam"/>
    <property type="match status" value="1"/>
</dbReference>
<dbReference type="PIRSF" id="PIRSF000164">
    <property type="entry name" value="DHO_oxidase"/>
    <property type="match status" value="1"/>
</dbReference>
<dbReference type="GO" id="GO:0006207">
    <property type="term" value="P:'de novo' pyrimidine nucleobase biosynthetic process"/>
    <property type="evidence" value="ECO:0007669"/>
    <property type="project" value="InterPro"/>
</dbReference>
<accession>E6W796</accession>
<evidence type="ECO:0000256" key="5">
    <source>
        <dbReference type="ARBA" id="ARBA00022630"/>
    </source>
</evidence>
<dbReference type="InterPro" id="IPR024920">
    <property type="entry name" value="Dihydroorotate_DH_1"/>
</dbReference>
<dbReference type="eggNOG" id="COG0167">
    <property type="taxonomic scope" value="Bacteria"/>
</dbReference>
<dbReference type="SUPFAM" id="SSF51395">
    <property type="entry name" value="FMN-linked oxidoreductases"/>
    <property type="match status" value="1"/>
</dbReference>
<feature type="binding site" evidence="9">
    <location>
        <begin position="262"/>
        <end position="263"/>
    </location>
    <ligand>
        <name>FMN</name>
        <dbReference type="ChEBI" id="CHEBI:58210"/>
    </ligand>
</feature>
<reference evidence="11 12" key="1">
    <citation type="submission" date="2010-12" db="EMBL/GenBank/DDBJ databases">
        <title>Complete sequence of Desulfurispirillum indicum S5.</title>
        <authorList>
            <consortium name="US DOE Joint Genome Institute"/>
            <person name="Lucas S."/>
            <person name="Copeland A."/>
            <person name="Lapidus A."/>
            <person name="Cheng J.-F."/>
            <person name="Goodwin L."/>
            <person name="Pitluck S."/>
            <person name="Chertkov O."/>
            <person name="Held B."/>
            <person name="Detter J.C."/>
            <person name="Han C."/>
            <person name="Tapia R."/>
            <person name="Land M."/>
            <person name="Hauser L."/>
            <person name="Kyrpides N."/>
            <person name="Ivanova N."/>
            <person name="Mikhailova N."/>
            <person name="Haggblom M."/>
            <person name="Rauschenbach I."/>
            <person name="Bini E."/>
            <person name="Woyke T."/>
        </authorList>
    </citation>
    <scope>NUCLEOTIDE SEQUENCE [LARGE SCALE GENOMIC DNA]</scope>
    <source>
        <strain evidence="12">ATCC BAA-1389 / DSM 22839 / S5</strain>
    </source>
</reference>
<dbReference type="Proteomes" id="UP000002572">
    <property type="component" value="Chromosome"/>
</dbReference>
<feature type="binding site" evidence="9">
    <location>
        <begin position="240"/>
        <end position="241"/>
    </location>
    <ligand>
        <name>FMN</name>
        <dbReference type="ChEBI" id="CHEBI:58210"/>
    </ligand>
</feature>
<proteinExistence type="inferred from homology"/>
<dbReference type="Gene3D" id="3.20.20.70">
    <property type="entry name" value="Aldolase class I"/>
    <property type="match status" value="1"/>
</dbReference>
<evidence type="ECO:0000313" key="12">
    <source>
        <dbReference type="Proteomes" id="UP000002572"/>
    </source>
</evidence>
<comment type="subcellular location">
    <subcellularLocation>
        <location evidence="1 9">Cytoplasm</location>
    </subcellularLocation>
</comment>
<dbReference type="STRING" id="653733.Selin_1530"/>
<evidence type="ECO:0000256" key="1">
    <source>
        <dbReference type="ARBA" id="ARBA00004496"/>
    </source>
</evidence>
<dbReference type="AlphaFoldDB" id="E6W796"/>
<protein>
    <recommendedName>
        <fullName evidence="9">Dihydroorotate dehydrogenase</fullName>
        <shortName evidence="9">DHOD</shortName>
        <shortName evidence="9">DHODase</shortName>
        <shortName evidence="9">DHOdehase</shortName>
        <ecNumber evidence="9">1.3.-.-</ecNumber>
    </recommendedName>
</protein>
<feature type="binding site" evidence="9">
    <location>
        <position position="162"/>
    </location>
    <ligand>
        <name>FMN</name>
        <dbReference type="ChEBI" id="CHEBI:58210"/>
    </ligand>
</feature>
<comment type="catalytic activity">
    <reaction evidence="9">
        <text>(S)-dihydroorotate + A = orotate + AH2</text>
        <dbReference type="Rhea" id="RHEA:18073"/>
        <dbReference type="ChEBI" id="CHEBI:13193"/>
        <dbReference type="ChEBI" id="CHEBI:17499"/>
        <dbReference type="ChEBI" id="CHEBI:30839"/>
        <dbReference type="ChEBI" id="CHEBI:30864"/>
    </reaction>
</comment>
<dbReference type="HAMAP" id="MF_00224">
    <property type="entry name" value="DHO_dh_type1"/>
    <property type="match status" value="1"/>
</dbReference>
<dbReference type="InterPro" id="IPR012135">
    <property type="entry name" value="Dihydroorotate_DH_1_2"/>
</dbReference>
<feature type="binding site" evidence="9">
    <location>
        <position position="19"/>
    </location>
    <ligand>
        <name>FMN</name>
        <dbReference type="ChEBI" id="CHEBI:58210"/>
    </ligand>
</feature>
<evidence type="ECO:0000313" key="11">
    <source>
        <dbReference type="EMBL" id="ADU66263.1"/>
    </source>
</evidence>
<evidence type="ECO:0000256" key="3">
    <source>
        <dbReference type="ARBA" id="ARBA00008008"/>
    </source>
</evidence>
<dbReference type="InterPro" id="IPR005720">
    <property type="entry name" value="Dihydroorotate_DH_cat"/>
</dbReference>
<dbReference type="HOGENOM" id="CLU_042042_0_0_0"/>
<dbReference type="InterPro" id="IPR050074">
    <property type="entry name" value="DHO_dehydrogenase"/>
</dbReference>
<keyword evidence="8 9" id="KW-0560">Oxidoreductase</keyword>
<keyword evidence="4 9" id="KW-0963">Cytoplasm</keyword>
<dbReference type="PANTHER" id="PTHR48109">
    <property type="entry name" value="DIHYDROOROTATE DEHYDROGENASE (QUINONE), MITOCHONDRIAL-RELATED"/>
    <property type="match status" value="1"/>
</dbReference>
<feature type="binding site" evidence="9">
    <location>
        <begin position="67"/>
        <end position="71"/>
    </location>
    <ligand>
        <name>substrate</name>
    </ligand>
</feature>
<keyword evidence="5 9" id="KW-0285">Flavoprotein</keyword>
<evidence type="ECO:0000256" key="7">
    <source>
        <dbReference type="ARBA" id="ARBA00022975"/>
    </source>
</evidence>
<dbReference type="InterPro" id="IPR033888">
    <property type="entry name" value="DHOD_1B"/>
</dbReference>
<dbReference type="CDD" id="cd04740">
    <property type="entry name" value="DHOD_1B_like"/>
    <property type="match status" value="1"/>
</dbReference>
<feature type="binding site" evidence="9">
    <location>
        <position position="43"/>
    </location>
    <ligand>
        <name>substrate</name>
    </ligand>
</feature>
<dbReference type="GO" id="GO:0005737">
    <property type="term" value="C:cytoplasm"/>
    <property type="evidence" value="ECO:0007669"/>
    <property type="project" value="UniProtKB-SubCell"/>
</dbReference>
<evidence type="ECO:0000256" key="6">
    <source>
        <dbReference type="ARBA" id="ARBA00022643"/>
    </source>
</evidence>
<comment type="pathway">
    <text evidence="2 9">Pyrimidine metabolism; UMP biosynthesis via de novo pathway.</text>
</comment>
<dbReference type="FunFam" id="3.20.20.70:FF:000027">
    <property type="entry name" value="Dihydropyrimidine dehydrogenase [NADP(+)]"/>
    <property type="match status" value="1"/>
</dbReference>
<dbReference type="PROSITE" id="PS00912">
    <property type="entry name" value="DHODEHASE_2"/>
    <property type="match status" value="1"/>
</dbReference>
<dbReference type="PANTHER" id="PTHR48109:SF1">
    <property type="entry name" value="DIHYDROOROTATE DEHYDROGENASE (FUMARATE)"/>
    <property type="match status" value="1"/>
</dbReference>
<dbReference type="KEGG" id="din:Selin_1530"/>
<comment type="function">
    <text evidence="9">Catalyzes the conversion of dihydroorotate to orotate.</text>
</comment>
<keyword evidence="12" id="KW-1185">Reference proteome</keyword>
<comment type="similarity">
    <text evidence="3 9">Belongs to the dihydroorotate dehydrogenase family. Type 1 subfamily.</text>
</comment>
<dbReference type="RefSeq" id="WP_013506144.1">
    <property type="nucleotide sequence ID" value="NC_014836.1"/>
</dbReference>
<sequence>MKPLKIGNATFPNRVMVASGTFGYGLEFNEYFPVARLGGISVKGLSLAGSQGNRMPRIAETYGGMLNAIGLQNIGVRSFVEEKLPRLREIGASVIANFYGNTVEEYVECAKALSVEGIQALEMNISCPNVKSGGIAFGSDVSMTAAVVQAVRAATEKPLIVKLSPNVADIRPFAETAVAAGADSLSLINTLIGMAIDVETRKPRIGNLTGGLSGPAIKPVGVRMVYQVCGVTDVPVIGMGGIMNYRDALEYFLAGASAVQVGTVNFTDPCASLKILEDLERYFSENSIDLDSYIGGMVV</sequence>
<gene>
    <name evidence="9" type="primary">pyrD</name>
    <name evidence="11" type="ordered locus">Selin_1530</name>
</gene>
<feature type="active site" description="Nucleophile" evidence="9">
    <location>
        <position position="127"/>
    </location>
</feature>
<name>E6W796_DESIS</name>
<evidence type="ECO:0000256" key="4">
    <source>
        <dbReference type="ARBA" id="ARBA00022490"/>
    </source>
</evidence>
<organism evidence="11 12">
    <name type="scientific">Desulfurispirillum indicum (strain ATCC BAA-1389 / DSM 22839 / S5)</name>
    <dbReference type="NCBI Taxonomy" id="653733"/>
    <lineage>
        <taxon>Bacteria</taxon>
        <taxon>Pseudomonadati</taxon>
        <taxon>Chrysiogenota</taxon>
        <taxon>Chrysiogenia</taxon>
        <taxon>Chrysiogenales</taxon>
        <taxon>Chrysiogenaceae</taxon>
        <taxon>Desulfurispirillum</taxon>
    </lineage>
</organism>
<feature type="binding site" evidence="9">
    <location>
        <begin position="43"/>
        <end position="44"/>
    </location>
    <ligand>
        <name>FMN</name>
        <dbReference type="ChEBI" id="CHEBI:58210"/>
    </ligand>
</feature>